<proteinExistence type="predicted"/>
<evidence type="ECO:0000256" key="2">
    <source>
        <dbReference type="ARBA" id="ARBA00022803"/>
    </source>
</evidence>
<dbReference type="Gene3D" id="1.25.40.10">
    <property type="entry name" value="Tetratricopeptide repeat domain"/>
    <property type="match status" value="1"/>
</dbReference>
<gene>
    <name evidence="5" type="primary">g10377</name>
    <name evidence="5" type="ORF">VP750_LOCUS9323</name>
</gene>
<protein>
    <submittedName>
        <fullName evidence="5">G10377 protein</fullName>
    </submittedName>
</protein>
<dbReference type="Proteomes" id="UP001497392">
    <property type="component" value="Unassembled WGS sequence"/>
</dbReference>
<evidence type="ECO:0000256" key="1">
    <source>
        <dbReference type="ARBA" id="ARBA00022737"/>
    </source>
</evidence>
<keyword evidence="2 3" id="KW-0802">TPR repeat</keyword>
<feature type="compositionally biased region" description="Low complexity" evidence="4">
    <location>
        <begin position="278"/>
        <end position="296"/>
    </location>
</feature>
<dbReference type="PANTHER" id="PTHR22904">
    <property type="entry name" value="TPR REPEAT CONTAINING PROTEIN"/>
    <property type="match status" value="1"/>
</dbReference>
<dbReference type="Pfam" id="PF00515">
    <property type="entry name" value="TPR_1"/>
    <property type="match status" value="1"/>
</dbReference>
<accession>A0ABP1G7W0</accession>
<keyword evidence="6" id="KW-1185">Reference proteome</keyword>
<evidence type="ECO:0000313" key="5">
    <source>
        <dbReference type="EMBL" id="CAL5227417.1"/>
    </source>
</evidence>
<dbReference type="InterPro" id="IPR019734">
    <property type="entry name" value="TPR_rpt"/>
</dbReference>
<feature type="region of interest" description="Disordered" evidence="4">
    <location>
        <begin position="251"/>
        <end position="313"/>
    </location>
</feature>
<evidence type="ECO:0000256" key="4">
    <source>
        <dbReference type="SAM" id="MobiDB-lite"/>
    </source>
</evidence>
<dbReference type="EMBL" id="CAXHTA020000017">
    <property type="protein sequence ID" value="CAL5227417.1"/>
    <property type="molecule type" value="Genomic_DNA"/>
</dbReference>
<feature type="repeat" description="TPR" evidence="3">
    <location>
        <begin position="136"/>
        <end position="169"/>
    </location>
</feature>
<reference evidence="5 6" key="1">
    <citation type="submission" date="2024-06" db="EMBL/GenBank/DDBJ databases">
        <authorList>
            <person name="Kraege A."/>
            <person name="Thomma B."/>
        </authorList>
    </citation>
    <scope>NUCLEOTIDE SEQUENCE [LARGE SCALE GENOMIC DNA]</scope>
</reference>
<dbReference type="SUPFAM" id="SSF48452">
    <property type="entry name" value="TPR-like"/>
    <property type="match status" value="1"/>
</dbReference>
<keyword evidence="1" id="KW-0677">Repeat</keyword>
<feature type="compositionally biased region" description="Gly residues" evidence="4">
    <location>
        <begin position="35"/>
        <end position="54"/>
    </location>
</feature>
<comment type="caution">
    <text evidence="5">The sequence shown here is derived from an EMBL/GenBank/DDBJ whole genome shotgun (WGS) entry which is preliminary data.</text>
</comment>
<dbReference type="InterPro" id="IPR011990">
    <property type="entry name" value="TPR-like_helical_dom_sf"/>
</dbReference>
<evidence type="ECO:0000313" key="6">
    <source>
        <dbReference type="Proteomes" id="UP001497392"/>
    </source>
</evidence>
<dbReference type="PROSITE" id="PS50293">
    <property type="entry name" value="TPR_REGION"/>
    <property type="match status" value="1"/>
</dbReference>
<dbReference type="PROSITE" id="PS50005">
    <property type="entry name" value="TPR"/>
    <property type="match status" value="2"/>
</dbReference>
<feature type="repeat" description="TPR" evidence="3">
    <location>
        <begin position="204"/>
        <end position="237"/>
    </location>
</feature>
<evidence type="ECO:0000256" key="3">
    <source>
        <dbReference type="PROSITE-ProRule" id="PRU00339"/>
    </source>
</evidence>
<name>A0ABP1G7W0_9CHLO</name>
<dbReference type="PANTHER" id="PTHR22904:SF533">
    <property type="entry name" value="HSP70-HSP90 ORGANIZING PROTEIN 3"/>
    <property type="match status" value="1"/>
</dbReference>
<feature type="region of interest" description="Disordered" evidence="4">
    <location>
        <begin position="1"/>
        <end position="58"/>
    </location>
</feature>
<sequence>MGRGRKGRGQGGGGLEDQYGEAGHSQDRQEHSGLAGRGGASAGRGGGDAGGGRKGSNVNYIRQVPKFLQGHMHLLGARNDEDIQEQLTAKREMPQWDSEDDDAAEKEEDLRRAVAQDASLAEQYPELANLVAKNEAEAEKEKGNKAFSEKRHDDAVRHFSTCIRLEPSNEIYYSNRAAAHTVLKNFRGALSDGKEVVRLKPRWAKGWARIAAAHFGLEEFQEAREAYEKALELEPDDKSLQEARHRAHVAEHKAMEVHRHKFKRREPESARMHKPGAAKKPQQAAVSGSAKAAASVTNKSKLSFGEDEESEDT</sequence>
<dbReference type="SMART" id="SM00028">
    <property type="entry name" value="TPR"/>
    <property type="match status" value="3"/>
</dbReference>
<organism evidence="5 6">
    <name type="scientific">Coccomyxa viridis</name>
    <dbReference type="NCBI Taxonomy" id="1274662"/>
    <lineage>
        <taxon>Eukaryota</taxon>
        <taxon>Viridiplantae</taxon>
        <taxon>Chlorophyta</taxon>
        <taxon>core chlorophytes</taxon>
        <taxon>Trebouxiophyceae</taxon>
        <taxon>Trebouxiophyceae incertae sedis</taxon>
        <taxon>Coccomyxaceae</taxon>
        <taxon>Coccomyxa</taxon>
    </lineage>
</organism>